<reference evidence="2 3" key="1">
    <citation type="submission" date="2019-09" db="EMBL/GenBank/DDBJ databases">
        <title>Actinomadura physcomitrii sp. nov., a novel actinomycete isolated from moss [Physcomitrium sphaericum (Ludw) Fuernr].</title>
        <authorList>
            <person name="Zhuang X."/>
            <person name="Liu C."/>
        </authorList>
    </citation>
    <scope>NUCLEOTIDE SEQUENCE [LARGE SCALE GENOMIC DNA]</scope>
    <source>
        <strain evidence="2 3">HMC1</strain>
    </source>
</reference>
<evidence type="ECO:0000313" key="3">
    <source>
        <dbReference type="Proteomes" id="UP000468735"/>
    </source>
</evidence>
<feature type="domain" description="Amidase" evidence="1">
    <location>
        <begin position="75"/>
        <end position="477"/>
    </location>
</feature>
<dbReference type="PANTHER" id="PTHR11895:SF170">
    <property type="entry name" value="AMIDASE"/>
    <property type="match status" value="1"/>
</dbReference>
<evidence type="ECO:0000259" key="1">
    <source>
        <dbReference type="Pfam" id="PF01425"/>
    </source>
</evidence>
<dbReference type="InterPro" id="IPR000120">
    <property type="entry name" value="Amidase"/>
</dbReference>
<dbReference type="EMBL" id="WBMT01000010">
    <property type="protein sequence ID" value="KAB2346947.1"/>
    <property type="molecule type" value="Genomic_DNA"/>
</dbReference>
<dbReference type="GO" id="GO:0003824">
    <property type="term" value="F:catalytic activity"/>
    <property type="evidence" value="ECO:0007669"/>
    <property type="project" value="InterPro"/>
</dbReference>
<organism evidence="2 3">
    <name type="scientific">Actinomadura rudentiformis</name>
    <dbReference type="NCBI Taxonomy" id="359158"/>
    <lineage>
        <taxon>Bacteria</taxon>
        <taxon>Bacillati</taxon>
        <taxon>Actinomycetota</taxon>
        <taxon>Actinomycetes</taxon>
        <taxon>Streptosporangiales</taxon>
        <taxon>Thermomonosporaceae</taxon>
        <taxon>Actinomadura</taxon>
    </lineage>
</organism>
<dbReference type="Proteomes" id="UP000468735">
    <property type="component" value="Unassembled WGS sequence"/>
</dbReference>
<protein>
    <submittedName>
        <fullName evidence="2">Amidase</fullName>
    </submittedName>
</protein>
<dbReference type="SUPFAM" id="SSF75304">
    <property type="entry name" value="Amidase signature (AS) enzymes"/>
    <property type="match status" value="1"/>
</dbReference>
<dbReference type="PANTHER" id="PTHR11895">
    <property type="entry name" value="TRANSAMIDASE"/>
    <property type="match status" value="1"/>
</dbReference>
<dbReference type="Gene3D" id="3.90.1300.10">
    <property type="entry name" value="Amidase signature (AS) domain"/>
    <property type="match status" value="1"/>
</dbReference>
<dbReference type="InterPro" id="IPR036928">
    <property type="entry name" value="AS_sf"/>
</dbReference>
<dbReference type="OrthoDB" id="182039at2"/>
<accession>A0A6H9YKR8</accession>
<sequence>MSARQPTDDEILAAAAELGFDLAVADCGFYRSFMAPDLEAYDFIETAGEPKPALRVPDRGWWQPEPDENEFGAWQARTEIRTNAQGPLTGRSVALSDNICLADVPMAIGTSFLRGFRPDRDATIVNRLLDSGATVTGKAQCEYLGIPNGSHTGVAGPVRNPRRPTHSSGGAASGAAALVASGAADLAVGTDASGSVRVPAAWSGVVGLKPTHGLIPHAGILPLESSLDDVGPITATVADNALLLDVLVGANTRPEHSYSAALTGECAGMRVGVVKEGFELPDLNADVADTVRGSCDVMRILGAQVEDVVVPAHQLGVAVWDAIALEGHVGQLLAAAFGEEDPATDLAHVLRGWRANTAEFPRPVKVAMVMGNVFRRRHGGVTYRKAQRLAHALADAYDDALANYDVLVMPTTPMKATELPSPQDSPEVDVRRAFEMVLNVVPSNASGHPALSVPCGVRDGLPVGMQFIARRHAESTLYRVAHAYESARRGCDGPDDQID</sequence>
<comment type="caution">
    <text evidence="2">The sequence shown here is derived from an EMBL/GenBank/DDBJ whole genome shotgun (WGS) entry which is preliminary data.</text>
</comment>
<dbReference type="InterPro" id="IPR023631">
    <property type="entry name" value="Amidase_dom"/>
</dbReference>
<proteinExistence type="predicted"/>
<dbReference type="RefSeq" id="WP_151562893.1">
    <property type="nucleotide sequence ID" value="NZ_WBMT01000010.1"/>
</dbReference>
<dbReference type="Pfam" id="PF01425">
    <property type="entry name" value="Amidase"/>
    <property type="match status" value="1"/>
</dbReference>
<keyword evidence="3" id="KW-1185">Reference proteome</keyword>
<evidence type="ECO:0000313" key="2">
    <source>
        <dbReference type="EMBL" id="KAB2346947.1"/>
    </source>
</evidence>
<name>A0A6H9YKR8_9ACTN</name>
<dbReference type="AlphaFoldDB" id="A0A6H9YKR8"/>
<gene>
    <name evidence="2" type="ORF">F8566_22425</name>
</gene>